<evidence type="ECO:0000256" key="1">
    <source>
        <dbReference type="SAM" id="MobiDB-lite"/>
    </source>
</evidence>
<protein>
    <recommendedName>
        <fullName evidence="4">CopG family transcriptional regulator</fullName>
    </recommendedName>
</protein>
<keyword evidence="3" id="KW-1185">Reference proteome</keyword>
<feature type="compositionally biased region" description="Low complexity" evidence="1">
    <location>
        <begin position="52"/>
        <end position="80"/>
    </location>
</feature>
<dbReference type="AlphaFoldDB" id="A0ABD6CWX6"/>
<sequence length="169" mass="18382">MPEIEITPEQEERLRALQEEIARDVVGKYGHVRPRDAVEYLLDRYEHDEAADPGTATADAGDATTDAADAGDAGEPTDGTEAATARVVDDGGDDERGDGDDQARASNGDPVTGGDDDMLNEMMSLLDTHDDKWDESDGDERYAVALPDGTTEQVRTKDDVKALLFKHYR</sequence>
<dbReference type="EMBL" id="JBHUDL010000010">
    <property type="protein sequence ID" value="MFD1633737.1"/>
    <property type="molecule type" value="Genomic_DNA"/>
</dbReference>
<gene>
    <name evidence="2" type="ORF">ACFSBJ_08335</name>
</gene>
<proteinExistence type="predicted"/>
<dbReference type="Proteomes" id="UP001597075">
    <property type="component" value="Unassembled WGS sequence"/>
</dbReference>
<evidence type="ECO:0008006" key="4">
    <source>
        <dbReference type="Google" id="ProtNLM"/>
    </source>
</evidence>
<comment type="caution">
    <text evidence="2">The sequence shown here is derived from an EMBL/GenBank/DDBJ whole genome shotgun (WGS) entry which is preliminary data.</text>
</comment>
<dbReference type="RefSeq" id="WP_256404009.1">
    <property type="nucleotide sequence ID" value="NZ_CP187151.1"/>
</dbReference>
<accession>A0ABD6CWX6</accession>
<feature type="region of interest" description="Disordered" evidence="1">
    <location>
        <begin position="44"/>
        <end position="138"/>
    </location>
</feature>
<name>A0ABD6CWX6_9EURY</name>
<feature type="compositionally biased region" description="Acidic residues" evidence="1">
    <location>
        <begin position="90"/>
        <end position="100"/>
    </location>
</feature>
<organism evidence="2 3">
    <name type="scientific">Haloplanus ruber</name>
    <dbReference type="NCBI Taxonomy" id="869892"/>
    <lineage>
        <taxon>Archaea</taxon>
        <taxon>Methanobacteriati</taxon>
        <taxon>Methanobacteriota</taxon>
        <taxon>Stenosarchaea group</taxon>
        <taxon>Halobacteria</taxon>
        <taxon>Halobacteriales</taxon>
        <taxon>Haloferacaceae</taxon>
        <taxon>Haloplanus</taxon>
    </lineage>
</organism>
<evidence type="ECO:0000313" key="2">
    <source>
        <dbReference type="EMBL" id="MFD1633737.1"/>
    </source>
</evidence>
<evidence type="ECO:0000313" key="3">
    <source>
        <dbReference type="Proteomes" id="UP001597075"/>
    </source>
</evidence>
<reference evidence="2 3" key="1">
    <citation type="journal article" date="2019" name="Int. J. Syst. Evol. Microbiol.">
        <title>The Global Catalogue of Microorganisms (GCM) 10K type strain sequencing project: providing services to taxonomists for standard genome sequencing and annotation.</title>
        <authorList>
            <consortium name="The Broad Institute Genomics Platform"/>
            <consortium name="The Broad Institute Genome Sequencing Center for Infectious Disease"/>
            <person name="Wu L."/>
            <person name="Ma J."/>
        </authorList>
    </citation>
    <scope>NUCLEOTIDE SEQUENCE [LARGE SCALE GENOMIC DNA]</scope>
    <source>
        <strain evidence="2 3">CGMCC 1.10594</strain>
    </source>
</reference>